<feature type="non-terminal residue" evidence="2">
    <location>
        <position position="48"/>
    </location>
</feature>
<evidence type="ECO:0000313" key="2">
    <source>
        <dbReference type="EMBL" id="CAG8805801.1"/>
    </source>
</evidence>
<dbReference type="Proteomes" id="UP000789405">
    <property type="component" value="Unassembled WGS sequence"/>
</dbReference>
<reference evidence="2" key="1">
    <citation type="submission" date="2021-06" db="EMBL/GenBank/DDBJ databases">
        <authorList>
            <person name="Kallberg Y."/>
            <person name="Tangrot J."/>
            <person name="Rosling A."/>
        </authorList>
    </citation>
    <scope>NUCLEOTIDE SEQUENCE</scope>
    <source>
        <strain evidence="2">MA453B</strain>
    </source>
</reference>
<keyword evidence="3" id="KW-1185">Reference proteome</keyword>
<proteinExistence type="predicted"/>
<organism evidence="2 3">
    <name type="scientific">Dentiscutata erythropus</name>
    <dbReference type="NCBI Taxonomy" id="1348616"/>
    <lineage>
        <taxon>Eukaryota</taxon>
        <taxon>Fungi</taxon>
        <taxon>Fungi incertae sedis</taxon>
        <taxon>Mucoromycota</taxon>
        <taxon>Glomeromycotina</taxon>
        <taxon>Glomeromycetes</taxon>
        <taxon>Diversisporales</taxon>
        <taxon>Gigasporaceae</taxon>
        <taxon>Dentiscutata</taxon>
    </lineage>
</organism>
<accession>A0A9N9K393</accession>
<feature type="non-terminal residue" evidence="2">
    <location>
        <position position="1"/>
    </location>
</feature>
<feature type="region of interest" description="Disordered" evidence="1">
    <location>
        <begin position="1"/>
        <end position="23"/>
    </location>
</feature>
<comment type="caution">
    <text evidence="2">The sequence shown here is derived from an EMBL/GenBank/DDBJ whole genome shotgun (WGS) entry which is preliminary data.</text>
</comment>
<dbReference type="OrthoDB" id="4062651at2759"/>
<gene>
    <name evidence="2" type="ORF">DERYTH_LOCUS24344</name>
</gene>
<evidence type="ECO:0000256" key="1">
    <source>
        <dbReference type="SAM" id="MobiDB-lite"/>
    </source>
</evidence>
<dbReference type="EMBL" id="CAJVPY010040509">
    <property type="protein sequence ID" value="CAG8805801.1"/>
    <property type="molecule type" value="Genomic_DNA"/>
</dbReference>
<protein>
    <submittedName>
        <fullName evidence="2">17889_t:CDS:1</fullName>
    </submittedName>
</protein>
<sequence length="48" mass="5695">NKDETISQDDENETISQDDENETQEIQVSIKLIYELWNFYMPNTGLSR</sequence>
<dbReference type="AlphaFoldDB" id="A0A9N9K393"/>
<name>A0A9N9K393_9GLOM</name>
<evidence type="ECO:0000313" key="3">
    <source>
        <dbReference type="Proteomes" id="UP000789405"/>
    </source>
</evidence>